<dbReference type="Proteomes" id="UP000231407">
    <property type="component" value="Unassembled WGS sequence"/>
</dbReference>
<evidence type="ECO:0000256" key="2">
    <source>
        <dbReference type="ARBA" id="ARBA00022759"/>
    </source>
</evidence>
<dbReference type="SUPFAM" id="SSF50199">
    <property type="entry name" value="Staphylococcal nuclease"/>
    <property type="match status" value="1"/>
</dbReference>
<dbReference type="InterPro" id="IPR016071">
    <property type="entry name" value="Staphylococal_nuclease_OB-fold"/>
</dbReference>
<dbReference type="Pfam" id="PF00565">
    <property type="entry name" value="SNase"/>
    <property type="match status" value="1"/>
</dbReference>
<dbReference type="SMART" id="SM00318">
    <property type="entry name" value="SNc"/>
    <property type="match status" value="1"/>
</dbReference>
<dbReference type="EMBL" id="PEWA01000049">
    <property type="protein sequence ID" value="PIU73210.1"/>
    <property type="molecule type" value="Genomic_DNA"/>
</dbReference>
<dbReference type="PROSITE" id="PS50830">
    <property type="entry name" value="TNASE_3"/>
    <property type="match status" value="1"/>
</dbReference>
<evidence type="ECO:0000256" key="3">
    <source>
        <dbReference type="ARBA" id="ARBA00022801"/>
    </source>
</evidence>
<keyword evidence="2" id="KW-0255">Endonuclease</keyword>
<evidence type="ECO:0000256" key="1">
    <source>
        <dbReference type="ARBA" id="ARBA00022722"/>
    </source>
</evidence>
<evidence type="ECO:0000313" key="6">
    <source>
        <dbReference type="Proteomes" id="UP000231407"/>
    </source>
</evidence>
<dbReference type="PANTHER" id="PTHR12302">
    <property type="entry name" value="EBNA2 BINDING PROTEIN P100"/>
    <property type="match status" value="1"/>
</dbReference>
<evidence type="ECO:0000313" key="5">
    <source>
        <dbReference type="EMBL" id="PIU73210.1"/>
    </source>
</evidence>
<reference evidence="6" key="1">
    <citation type="submission" date="2017-09" db="EMBL/GenBank/DDBJ databases">
        <title>Depth-based differentiation of microbial function through sediment-hosted aquifers and enrichment of novel symbionts in the deep terrestrial subsurface.</title>
        <authorList>
            <person name="Probst A.J."/>
            <person name="Ladd B."/>
            <person name="Jarett J.K."/>
            <person name="Geller-Mcgrath D.E."/>
            <person name="Sieber C.M.K."/>
            <person name="Emerson J.B."/>
            <person name="Anantharaman K."/>
            <person name="Thomas B.C."/>
            <person name="Malmstrom R."/>
            <person name="Stieglmeier M."/>
            <person name="Klingl A."/>
            <person name="Woyke T."/>
            <person name="Ryan C.M."/>
            <person name="Banfield J.F."/>
        </authorList>
    </citation>
    <scope>NUCLEOTIDE SEQUENCE [LARGE SCALE GENOMIC DNA]</scope>
</reference>
<dbReference type="InterPro" id="IPR035437">
    <property type="entry name" value="SNase_OB-fold_sf"/>
</dbReference>
<dbReference type="AlphaFoldDB" id="A0A2M7ARI2"/>
<evidence type="ECO:0000259" key="4">
    <source>
        <dbReference type="PROSITE" id="PS50830"/>
    </source>
</evidence>
<organism evidence="5 6">
    <name type="scientific">Candidatus Shapirobacteria bacterium CG06_land_8_20_14_3_00_40_12</name>
    <dbReference type="NCBI Taxonomy" id="1974881"/>
    <lineage>
        <taxon>Bacteria</taxon>
        <taxon>Candidatus Shapironibacteriota</taxon>
    </lineage>
</organism>
<dbReference type="GO" id="GO:0004519">
    <property type="term" value="F:endonuclease activity"/>
    <property type="evidence" value="ECO:0007669"/>
    <property type="project" value="UniProtKB-KW"/>
</dbReference>
<sequence length="222" mass="24608">MKIHWGRVAVGVGLTSSLVLGYKYVGQKFFPKDNWKMEVSRVIDGDTLDTAAEVRVRLWGIDAPEYPEGCLSEVAKKRLEELVLNKEVTIVNKGVDNFNRTLALVYVDKLLINQALLTEGMAVYDEKINADDIDLQAMEAAASNAALAKRGVWSSKCSQPNPKCVIKGNHRQAGGTRVYSLPDCYNYDRIVVNPVGGDRWFCSESEAIKAGFKKSLDCPGYK</sequence>
<keyword evidence="1" id="KW-0540">Nuclease</keyword>
<proteinExistence type="predicted"/>
<dbReference type="Gene3D" id="2.40.50.90">
    <property type="match status" value="1"/>
</dbReference>
<accession>A0A2M7ARI2</accession>
<dbReference type="PANTHER" id="PTHR12302:SF3">
    <property type="entry name" value="SERINE_THREONINE-PROTEIN KINASE 31"/>
    <property type="match status" value="1"/>
</dbReference>
<comment type="caution">
    <text evidence="5">The sequence shown here is derived from an EMBL/GenBank/DDBJ whole genome shotgun (WGS) entry which is preliminary data.</text>
</comment>
<dbReference type="GO" id="GO:0016787">
    <property type="term" value="F:hydrolase activity"/>
    <property type="evidence" value="ECO:0007669"/>
    <property type="project" value="UniProtKB-KW"/>
</dbReference>
<name>A0A2M7ARI2_9BACT</name>
<feature type="domain" description="TNase-like" evidence="4">
    <location>
        <begin position="33"/>
        <end position="155"/>
    </location>
</feature>
<protein>
    <recommendedName>
        <fullName evidence="4">TNase-like domain-containing protein</fullName>
    </recommendedName>
</protein>
<gene>
    <name evidence="5" type="ORF">COS78_03515</name>
</gene>
<keyword evidence="3" id="KW-0378">Hydrolase</keyword>